<dbReference type="EMBL" id="JANDHW010000008">
    <property type="protein sequence ID" value="MCP9612327.1"/>
    <property type="molecule type" value="Genomic_DNA"/>
</dbReference>
<feature type="domain" description="Outer membrane protein beta-barrel" evidence="3">
    <location>
        <begin position="442"/>
        <end position="796"/>
    </location>
</feature>
<feature type="chain" id="PRO_5046388477" evidence="2">
    <location>
        <begin position="24"/>
        <end position="943"/>
    </location>
</feature>
<keyword evidence="4" id="KW-0675">Receptor</keyword>
<dbReference type="SUPFAM" id="SSF56935">
    <property type="entry name" value="Porins"/>
    <property type="match status" value="1"/>
</dbReference>
<sequence>MSRFYLVMIACLMAFGTISEVKAQTQKIRVSGIVQDEVEKIAMELVTVRVLKAKDSSFVTSATTDTLGRYTFRVNPGKYVVAFTYLGYTPVNKDIQASSSQPRLSMGIVGMQPNGIMLKEAVVVGKVPDVVVKQDTLEFNADSYKTQPNAVVEDLLKKLPGVEVDSDGKIKSGGKEIKKILVDGKEFFPDDPKMATKNLPVDMVDKLQVVDRKSDEARLTGVDDGNDETVINLTIKKGMNRGWFGNVQAGYGTQDRFVAGGMVGHFIDQTQFMGIGKANNTNNEGADDLGAGMYSGRGFGGNSGINTSGLGALIFNRGTPDKDKLVIGADARFVSANRKAWQNSERQNFLPDSTSYENSNSNSHSNSRNFNMNMRLRWQPDTLTTIDFMPQIGYNKSWNESNGTSALLAGNAARDSVNSGVSSSSNDGNGFNFNGRLMLNRKFKNKKGRQISLSMNYRLNDTEQDGLSYSENHFYLVDSTSIVRQRTDNHNWNGSMQARLSYVEPVLKNHFLSFAYSYRYNYNNADRFNYDLSKPGEPIDSLYSNRSRNKFNTHQGSIGLRGIREKFNYNVGMNVEAVRMESKNLIDGDRSVPARVDVNYSPFFNFMYRFDKQTYLRINYWGSSGQPSIDQLQPVKNITDPLRISKGNPDLNSYFNNSLNFNFGSFQRETQRAYGVYGRASVVRNSIVNKTFYDSETGIQTTMPINVNGVWNASVGSMFSTPFRNKKFSISNDLGFSYSNNIGYVNQGKGESLRNRTGDFSINERPRFAYRSDWFDFELGGNYSYRLTRNSLQGQQDRNQMNYGGSANVSVYLPWSIILGSDFNYTGREGYGTGIQKNVYMWNAEVSYQFLKGKSATLLFKIYDILKQRNSISRTVTGNYMQDTQSNVLTSYCMLSFTYRFNTFGKKGGSGPDGGPGRGREGDFRPQRGGDFRGRPGVPMRVF</sequence>
<evidence type="ECO:0000259" key="3">
    <source>
        <dbReference type="Pfam" id="PF14905"/>
    </source>
</evidence>
<feature type="compositionally biased region" description="Low complexity" evidence="1">
    <location>
        <begin position="353"/>
        <end position="369"/>
    </location>
</feature>
<keyword evidence="5" id="KW-1185">Reference proteome</keyword>
<feature type="compositionally biased region" description="Basic and acidic residues" evidence="1">
    <location>
        <begin position="918"/>
        <end position="934"/>
    </location>
</feature>
<dbReference type="Gene3D" id="2.60.40.1120">
    <property type="entry name" value="Carboxypeptidase-like, regulatory domain"/>
    <property type="match status" value="1"/>
</dbReference>
<dbReference type="InterPro" id="IPR008969">
    <property type="entry name" value="CarboxyPept-like_regulatory"/>
</dbReference>
<proteinExistence type="predicted"/>
<dbReference type="Pfam" id="PF14905">
    <property type="entry name" value="OMP_b-brl_3"/>
    <property type="match status" value="1"/>
</dbReference>
<feature type="region of interest" description="Disordered" evidence="1">
    <location>
        <begin position="342"/>
        <end position="369"/>
    </location>
</feature>
<protein>
    <submittedName>
        <fullName evidence="4">TonB-dependent receptor family protein</fullName>
    </submittedName>
</protein>
<dbReference type="RefSeq" id="WP_255027618.1">
    <property type="nucleotide sequence ID" value="NZ_JANDHW010000008.1"/>
</dbReference>
<gene>
    <name evidence="4" type="ORF">NMU02_09505</name>
</gene>
<accession>A0ABT1MI63</accession>
<dbReference type="Pfam" id="PF13620">
    <property type="entry name" value="CarboxypepD_reg"/>
    <property type="match status" value="1"/>
</dbReference>
<feature type="signal peptide" evidence="2">
    <location>
        <begin position="1"/>
        <end position="23"/>
    </location>
</feature>
<keyword evidence="2" id="KW-0732">Signal</keyword>
<feature type="compositionally biased region" description="Polar residues" evidence="1">
    <location>
        <begin position="342"/>
        <end position="352"/>
    </location>
</feature>
<evidence type="ECO:0000256" key="2">
    <source>
        <dbReference type="SAM" id="SignalP"/>
    </source>
</evidence>
<evidence type="ECO:0000313" key="4">
    <source>
        <dbReference type="EMBL" id="MCP9612327.1"/>
    </source>
</evidence>
<name>A0ABT1MI63_9BACT</name>
<evidence type="ECO:0000256" key="1">
    <source>
        <dbReference type="SAM" id="MobiDB-lite"/>
    </source>
</evidence>
<dbReference type="InterPro" id="IPR041700">
    <property type="entry name" value="OMP_b-brl_3"/>
</dbReference>
<dbReference type="SUPFAM" id="SSF49464">
    <property type="entry name" value="Carboxypeptidase regulatory domain-like"/>
    <property type="match status" value="1"/>
</dbReference>
<reference evidence="4 5" key="1">
    <citation type="submission" date="2022-07" db="EMBL/GenBank/DDBJ databases">
        <title>Fecal culturing of patients with breast cancer.</title>
        <authorList>
            <person name="Teng N.M.Y."/>
            <person name="Kiu R."/>
            <person name="Evans R."/>
            <person name="Baker D.J."/>
            <person name="Zenner C."/>
            <person name="Robinson S.D."/>
            <person name="Hall L.J."/>
        </authorList>
    </citation>
    <scope>NUCLEOTIDE SEQUENCE [LARGE SCALE GENOMIC DNA]</scope>
    <source>
        <strain evidence="4 5">LH1063</strain>
    </source>
</reference>
<comment type="caution">
    <text evidence="4">The sequence shown here is derived from an EMBL/GenBank/DDBJ whole genome shotgun (WGS) entry which is preliminary data.</text>
</comment>
<feature type="region of interest" description="Disordered" evidence="1">
    <location>
        <begin position="908"/>
        <end position="943"/>
    </location>
</feature>
<evidence type="ECO:0000313" key="5">
    <source>
        <dbReference type="Proteomes" id="UP001205603"/>
    </source>
</evidence>
<dbReference type="Proteomes" id="UP001205603">
    <property type="component" value="Unassembled WGS sequence"/>
</dbReference>
<feature type="compositionally biased region" description="Gly residues" evidence="1">
    <location>
        <begin position="908"/>
        <end position="917"/>
    </location>
</feature>
<organism evidence="4 5">
    <name type="scientific">Coprobacter tertius</name>
    <dbReference type="NCBI Taxonomy" id="2944915"/>
    <lineage>
        <taxon>Bacteria</taxon>
        <taxon>Pseudomonadati</taxon>
        <taxon>Bacteroidota</taxon>
        <taxon>Bacteroidia</taxon>
        <taxon>Bacteroidales</taxon>
        <taxon>Barnesiellaceae</taxon>
        <taxon>Coprobacter</taxon>
    </lineage>
</organism>